<dbReference type="GO" id="GO:0004045">
    <property type="term" value="F:peptidyl-tRNA hydrolase activity"/>
    <property type="evidence" value="ECO:0007669"/>
    <property type="project" value="UniProtKB-EC"/>
</dbReference>
<accession>A0A9R1SVG8</accession>
<evidence type="ECO:0000256" key="1">
    <source>
        <dbReference type="ARBA" id="ARBA00013260"/>
    </source>
</evidence>
<evidence type="ECO:0000313" key="5">
    <source>
        <dbReference type="Proteomes" id="UP000694866"/>
    </source>
</evidence>
<dbReference type="CDD" id="cd02430">
    <property type="entry name" value="PTH2"/>
    <property type="match status" value="1"/>
</dbReference>
<proteinExistence type="inferred from homology"/>
<protein>
    <recommendedName>
        <fullName evidence="1">peptidyl-tRNA hydrolase</fullName>
        <ecNumber evidence="1">3.1.1.29</ecNumber>
    </recommendedName>
</protein>
<dbReference type="KEGG" id="fas:105263357"/>
<name>A0A9R1SVG8_9HYME</name>
<dbReference type="NCBIfam" id="TIGR00283">
    <property type="entry name" value="arch_pth2"/>
    <property type="match status" value="1"/>
</dbReference>
<dbReference type="NCBIfam" id="NF003314">
    <property type="entry name" value="PRK04322.1"/>
    <property type="match status" value="1"/>
</dbReference>
<comment type="catalytic activity">
    <reaction evidence="4">
        <text>an N-acyl-L-alpha-aminoacyl-tRNA + H2O = an N-acyl-L-amino acid + a tRNA + H(+)</text>
        <dbReference type="Rhea" id="RHEA:54448"/>
        <dbReference type="Rhea" id="RHEA-COMP:10123"/>
        <dbReference type="Rhea" id="RHEA-COMP:13883"/>
        <dbReference type="ChEBI" id="CHEBI:15377"/>
        <dbReference type="ChEBI" id="CHEBI:15378"/>
        <dbReference type="ChEBI" id="CHEBI:59874"/>
        <dbReference type="ChEBI" id="CHEBI:78442"/>
        <dbReference type="ChEBI" id="CHEBI:138191"/>
        <dbReference type="EC" id="3.1.1.29"/>
    </reaction>
</comment>
<dbReference type="InterPro" id="IPR002833">
    <property type="entry name" value="PTH2"/>
</dbReference>
<dbReference type="RefSeq" id="XP_011297828.1">
    <property type="nucleotide sequence ID" value="XM_011299526.1"/>
</dbReference>
<keyword evidence="2 6" id="KW-0378">Hydrolase</keyword>
<reference evidence="6" key="1">
    <citation type="submission" date="2025-08" db="UniProtKB">
        <authorList>
            <consortium name="RefSeq"/>
        </authorList>
    </citation>
    <scope>IDENTIFICATION</scope>
    <source>
        <strain evidence="6">USDA-PBARC FA_bdor</strain>
        <tissue evidence="6">Whole organism</tissue>
    </source>
</reference>
<dbReference type="SUPFAM" id="SSF102462">
    <property type="entry name" value="Peptidyl-tRNA hydrolase II"/>
    <property type="match status" value="1"/>
</dbReference>
<dbReference type="GeneID" id="105263357"/>
<evidence type="ECO:0000256" key="3">
    <source>
        <dbReference type="ARBA" id="ARBA00038050"/>
    </source>
</evidence>
<dbReference type="GO" id="GO:0005829">
    <property type="term" value="C:cytosol"/>
    <property type="evidence" value="ECO:0007669"/>
    <property type="project" value="TreeGrafter"/>
</dbReference>
<dbReference type="FunFam" id="3.40.1490.10:FF:000001">
    <property type="entry name" value="Peptidyl-tRNA hydrolase 2"/>
    <property type="match status" value="1"/>
</dbReference>
<dbReference type="PANTHER" id="PTHR12649:SF11">
    <property type="entry name" value="PEPTIDYL-TRNA HYDROLASE 2, MITOCHONDRIAL"/>
    <property type="match status" value="1"/>
</dbReference>
<dbReference type="AlphaFoldDB" id="A0A9R1SVG8"/>
<gene>
    <name evidence="6" type="primary">LOC105263357</name>
</gene>
<dbReference type="InterPro" id="IPR023476">
    <property type="entry name" value="Pep_tRNA_hydro_II_dom_sf"/>
</dbReference>
<evidence type="ECO:0000256" key="4">
    <source>
        <dbReference type="ARBA" id="ARBA00048707"/>
    </source>
</evidence>
<organism evidence="5 6">
    <name type="scientific">Fopius arisanus</name>
    <dbReference type="NCBI Taxonomy" id="64838"/>
    <lineage>
        <taxon>Eukaryota</taxon>
        <taxon>Metazoa</taxon>
        <taxon>Ecdysozoa</taxon>
        <taxon>Arthropoda</taxon>
        <taxon>Hexapoda</taxon>
        <taxon>Insecta</taxon>
        <taxon>Pterygota</taxon>
        <taxon>Neoptera</taxon>
        <taxon>Endopterygota</taxon>
        <taxon>Hymenoptera</taxon>
        <taxon>Apocrita</taxon>
        <taxon>Ichneumonoidea</taxon>
        <taxon>Braconidae</taxon>
        <taxon>Opiinae</taxon>
        <taxon>Fopius</taxon>
    </lineage>
</organism>
<dbReference type="PANTHER" id="PTHR12649">
    <property type="entry name" value="PEPTIDYL-TRNA HYDROLASE 2"/>
    <property type="match status" value="1"/>
</dbReference>
<dbReference type="OrthoDB" id="1733656at2759"/>
<dbReference type="EC" id="3.1.1.29" evidence="1"/>
<evidence type="ECO:0000256" key="2">
    <source>
        <dbReference type="ARBA" id="ARBA00022801"/>
    </source>
</evidence>
<dbReference type="Proteomes" id="UP000694866">
    <property type="component" value="Unplaced"/>
</dbReference>
<dbReference type="Gene3D" id="3.40.1490.10">
    <property type="entry name" value="Bit1"/>
    <property type="match status" value="1"/>
</dbReference>
<comment type="similarity">
    <text evidence="3">Belongs to the PTH2 family.</text>
</comment>
<dbReference type="Pfam" id="PF01981">
    <property type="entry name" value="PTH2"/>
    <property type="match status" value="1"/>
</dbReference>
<evidence type="ECO:0000313" key="6">
    <source>
        <dbReference type="RefSeq" id="XP_011297828.1"/>
    </source>
</evidence>
<keyword evidence="5" id="KW-1185">Reference proteome</keyword>
<sequence>MWNEILSSIDELKLGFLLAMVAGYGFYKVTTRNRAGNAGDSLVIGEGSDEHKMVLVIRNDLKMGKGKVAAQCAHAAVAGFEAVLKYPKLLQEWTENGHKKITVKVDSQEELDQIQKAARAAGLIAITIRDAGRTQIAAGSKTVCCVGPGPGEIVDQVTGHLKLY</sequence>